<dbReference type="EMBL" id="JH767134">
    <property type="protein sequence ID" value="EQC41496.1"/>
    <property type="molecule type" value="Genomic_DNA"/>
</dbReference>
<dbReference type="VEuPathDB" id="FungiDB:SDRG_01463"/>
<dbReference type="OrthoDB" id="91464at2759"/>
<keyword evidence="2" id="KW-1185">Reference proteome</keyword>
<name>T0R3H8_SAPDV</name>
<dbReference type="InParanoid" id="T0R3H8"/>
<gene>
    <name evidence="1" type="ORF">SDRG_01463</name>
</gene>
<dbReference type="RefSeq" id="XP_008605210.1">
    <property type="nucleotide sequence ID" value="XM_008606988.1"/>
</dbReference>
<organism evidence="1 2">
    <name type="scientific">Saprolegnia diclina (strain VS20)</name>
    <dbReference type="NCBI Taxonomy" id="1156394"/>
    <lineage>
        <taxon>Eukaryota</taxon>
        <taxon>Sar</taxon>
        <taxon>Stramenopiles</taxon>
        <taxon>Oomycota</taxon>
        <taxon>Saprolegniomycetes</taxon>
        <taxon>Saprolegniales</taxon>
        <taxon>Saprolegniaceae</taxon>
        <taxon>Saprolegnia</taxon>
    </lineage>
</organism>
<accession>T0R3H8</accession>
<evidence type="ECO:0000313" key="2">
    <source>
        <dbReference type="Proteomes" id="UP000030762"/>
    </source>
</evidence>
<sequence>MLPAPKLITCKNPTASLAIERIRLVVGDKMRASGIESVEDFCSAVGFATRASFQSTKTFTLSAATFGRNMLFNFEHLTDWAAAHKRSIQRIAATMNTRTKAALTMALRLQGDVQPLAQHAEQDVAGHCRALWDCPSTPTVT</sequence>
<reference evidence="1 2" key="1">
    <citation type="submission" date="2012-04" db="EMBL/GenBank/DDBJ databases">
        <title>The Genome Sequence of Saprolegnia declina VS20.</title>
        <authorList>
            <consortium name="The Broad Institute Genome Sequencing Platform"/>
            <person name="Russ C."/>
            <person name="Nusbaum C."/>
            <person name="Tyler B."/>
            <person name="van West P."/>
            <person name="Dieguez-Uribeondo J."/>
            <person name="de Bruijn I."/>
            <person name="Tripathy S."/>
            <person name="Jiang R."/>
            <person name="Young S.K."/>
            <person name="Zeng Q."/>
            <person name="Gargeya S."/>
            <person name="Fitzgerald M."/>
            <person name="Haas B."/>
            <person name="Abouelleil A."/>
            <person name="Alvarado L."/>
            <person name="Arachchi H.M."/>
            <person name="Berlin A."/>
            <person name="Chapman S.B."/>
            <person name="Goldberg J."/>
            <person name="Griggs A."/>
            <person name="Gujja S."/>
            <person name="Hansen M."/>
            <person name="Howarth C."/>
            <person name="Imamovic A."/>
            <person name="Larimer J."/>
            <person name="McCowen C."/>
            <person name="Montmayeur A."/>
            <person name="Murphy C."/>
            <person name="Neiman D."/>
            <person name="Pearson M."/>
            <person name="Priest M."/>
            <person name="Roberts A."/>
            <person name="Saif S."/>
            <person name="Shea T."/>
            <person name="Sisk P."/>
            <person name="Sykes S."/>
            <person name="Wortman J."/>
            <person name="Nusbaum C."/>
            <person name="Birren B."/>
        </authorList>
    </citation>
    <scope>NUCLEOTIDE SEQUENCE [LARGE SCALE GENOMIC DNA]</scope>
    <source>
        <strain evidence="1 2">VS20</strain>
    </source>
</reference>
<proteinExistence type="predicted"/>
<dbReference type="Proteomes" id="UP000030762">
    <property type="component" value="Unassembled WGS sequence"/>
</dbReference>
<evidence type="ECO:0000313" key="1">
    <source>
        <dbReference type="EMBL" id="EQC41496.1"/>
    </source>
</evidence>
<dbReference type="GeneID" id="19942190"/>
<protein>
    <submittedName>
        <fullName evidence="1">Uncharacterized protein</fullName>
    </submittedName>
</protein>
<dbReference type="AlphaFoldDB" id="T0R3H8"/>